<evidence type="ECO:0000256" key="1">
    <source>
        <dbReference type="SAM" id="MobiDB-lite"/>
    </source>
</evidence>
<organism evidence="3 4">
    <name type="scientific">Glonium stellatum</name>
    <dbReference type="NCBI Taxonomy" id="574774"/>
    <lineage>
        <taxon>Eukaryota</taxon>
        <taxon>Fungi</taxon>
        <taxon>Dikarya</taxon>
        <taxon>Ascomycota</taxon>
        <taxon>Pezizomycotina</taxon>
        <taxon>Dothideomycetes</taxon>
        <taxon>Pleosporomycetidae</taxon>
        <taxon>Gloniales</taxon>
        <taxon>Gloniaceae</taxon>
        <taxon>Glonium</taxon>
    </lineage>
</organism>
<evidence type="ECO:0000259" key="2">
    <source>
        <dbReference type="SMART" id="SM00609"/>
    </source>
</evidence>
<feature type="compositionally biased region" description="Low complexity" evidence="1">
    <location>
        <begin position="576"/>
        <end position="589"/>
    </location>
</feature>
<dbReference type="Proteomes" id="UP000250140">
    <property type="component" value="Unassembled WGS sequence"/>
</dbReference>
<reference evidence="3 4" key="1">
    <citation type="journal article" date="2016" name="Nat. Commun.">
        <title>Ectomycorrhizal ecology is imprinted in the genome of the dominant symbiotic fungus Cenococcum geophilum.</title>
        <authorList>
            <consortium name="DOE Joint Genome Institute"/>
            <person name="Peter M."/>
            <person name="Kohler A."/>
            <person name="Ohm R.A."/>
            <person name="Kuo A."/>
            <person name="Krutzmann J."/>
            <person name="Morin E."/>
            <person name="Arend M."/>
            <person name="Barry K.W."/>
            <person name="Binder M."/>
            <person name="Choi C."/>
            <person name="Clum A."/>
            <person name="Copeland A."/>
            <person name="Grisel N."/>
            <person name="Haridas S."/>
            <person name="Kipfer T."/>
            <person name="LaButti K."/>
            <person name="Lindquist E."/>
            <person name="Lipzen A."/>
            <person name="Maire R."/>
            <person name="Meier B."/>
            <person name="Mihaltcheva S."/>
            <person name="Molinier V."/>
            <person name="Murat C."/>
            <person name="Poggeler S."/>
            <person name="Quandt C.A."/>
            <person name="Sperisen C."/>
            <person name="Tritt A."/>
            <person name="Tisserant E."/>
            <person name="Crous P.W."/>
            <person name="Henrissat B."/>
            <person name="Nehls U."/>
            <person name="Egli S."/>
            <person name="Spatafora J.W."/>
            <person name="Grigoriev I.V."/>
            <person name="Martin F.M."/>
        </authorList>
    </citation>
    <scope>NUCLEOTIDE SEQUENCE [LARGE SCALE GENOMIC DNA]</scope>
    <source>
        <strain evidence="3 4">CBS 207.34</strain>
    </source>
</reference>
<feature type="region of interest" description="Disordered" evidence="1">
    <location>
        <begin position="515"/>
        <end position="592"/>
    </location>
</feature>
<feature type="domain" description="VIT" evidence="2">
    <location>
        <begin position="47"/>
        <end position="150"/>
    </location>
</feature>
<name>A0A8E2F7I4_9PEZI</name>
<accession>A0A8E2F7I4</accession>
<proteinExistence type="predicted"/>
<dbReference type="InterPro" id="IPR013694">
    <property type="entry name" value="VIT"/>
</dbReference>
<evidence type="ECO:0000313" key="4">
    <source>
        <dbReference type="Proteomes" id="UP000250140"/>
    </source>
</evidence>
<dbReference type="Pfam" id="PF08487">
    <property type="entry name" value="VIT"/>
    <property type="match status" value="1"/>
</dbReference>
<dbReference type="PANTHER" id="PTHR45737:SF4">
    <property type="entry name" value="VON WILLEBRAND DOMAIN PROTEIN (AFU_ORTHOLOGUE AFUA_4G01160)"/>
    <property type="match status" value="1"/>
</dbReference>
<feature type="compositionally biased region" description="Polar residues" evidence="1">
    <location>
        <begin position="515"/>
        <end position="525"/>
    </location>
</feature>
<dbReference type="PANTHER" id="PTHR45737">
    <property type="entry name" value="VON WILLEBRAND FACTOR A DOMAIN-CONTAINING PROTEIN 5A"/>
    <property type="match status" value="1"/>
</dbReference>
<dbReference type="SMART" id="SM00609">
    <property type="entry name" value="VIT"/>
    <property type="match status" value="1"/>
</dbReference>
<dbReference type="AlphaFoldDB" id="A0A8E2F7I4"/>
<protein>
    <recommendedName>
        <fullName evidence="2">VIT domain-containing protein</fullName>
    </recommendedName>
</protein>
<keyword evidence="4" id="KW-1185">Reference proteome</keyword>
<sequence>MAYPYRSNEETDFERLPSGVFFDAQQPEAASTSPPWPRTHQEEIWSFPEFYEAEDASFVSINVDVNSTISRTTLTQTFPNNSNICFFVGDDKVLEGQVKRTAEAKAEYKKAIEEQRIAALLEEHTPEVFETYLSNISPKINVKIDMVYINELDADVGGEGILVTIPKSVAPRYGMPPNNISEDSNTRITGDHIKKGLSIKVEVTAAVPIRKLEPHSSHFSRNSDLARLPEPMGTDPQKACAILSDRSATLGKDFVLLVPVPEVSLLQSRALIETTLDQRDLSEELGDTAGVLAKSSQSTRMDSGKTVIRMLKGALPPASWKCEITLPGVTASEETSLTSTMIGNETGCAVSLRRPAYIQAPYQVHSLHPFARSSIFFLFNKDQGQLPRAVNVKATYPSETISVDIPVEHVNTRLPTVHHLAAKRIILDLEAGHSWIHASTPHSRTLGKRSSASLALDELVRQEAECIGLKWAITGKWTSFVAVDHVRHTEDLVGLYKPSRSELADLTRPRNSATNWYPSSMSNAGHNDPPTPDVTYYSSCKAQPYGLPRSPGRRQRISGLPDHPDDPQSPSEVPELEGSPSERSSSESGYNRMCELPNMMSLEEATLGKPKTFEGSFRLSCLAVELRENFLERFNFVDITELEALLSSKPSWTLNTSSGEERKQICETFIVIFFIRNQFPELKDLWQLIVEKAGRWVASSLQEKKDRDDVEKWIKERYQKMVVRHELETEGDPRQA</sequence>
<evidence type="ECO:0000313" key="3">
    <source>
        <dbReference type="EMBL" id="OCL11886.1"/>
    </source>
</evidence>
<dbReference type="OrthoDB" id="1729737at2759"/>
<gene>
    <name evidence="3" type="ORF">AOQ84DRAFT_361126</name>
</gene>
<dbReference type="EMBL" id="KV748965">
    <property type="protein sequence ID" value="OCL11886.1"/>
    <property type="molecule type" value="Genomic_DNA"/>
</dbReference>